<reference evidence="3" key="1">
    <citation type="submission" date="2021-12" db="EMBL/GenBank/DDBJ databases">
        <authorList>
            <person name="Zaccaron A."/>
            <person name="Stergiopoulos I."/>
        </authorList>
    </citation>
    <scope>NUCLEOTIDE SEQUENCE</scope>
    <source>
        <strain evidence="3">Race5_Kim</strain>
    </source>
</reference>
<feature type="region of interest" description="Disordered" evidence="2">
    <location>
        <begin position="1"/>
        <end position="149"/>
    </location>
</feature>
<reference evidence="3" key="2">
    <citation type="journal article" date="2022" name="Microb. Genom.">
        <title>A chromosome-scale genome assembly of the tomato pathogen Cladosporium fulvum reveals a compartmentalized genome architecture and the presence of a dispensable chromosome.</title>
        <authorList>
            <person name="Zaccaron A.Z."/>
            <person name="Chen L.H."/>
            <person name="Samaras A."/>
            <person name="Stergiopoulos I."/>
        </authorList>
    </citation>
    <scope>NUCLEOTIDE SEQUENCE</scope>
    <source>
        <strain evidence="3">Race5_Kim</strain>
    </source>
</reference>
<feature type="compositionally biased region" description="Polar residues" evidence="2">
    <location>
        <begin position="65"/>
        <end position="78"/>
    </location>
</feature>
<dbReference type="RefSeq" id="XP_047755221.1">
    <property type="nucleotide sequence ID" value="XM_047899762.1"/>
</dbReference>
<dbReference type="Proteomes" id="UP000756132">
    <property type="component" value="Chromosome 1"/>
</dbReference>
<dbReference type="AlphaFoldDB" id="A0A9Q8L4Q7"/>
<feature type="region of interest" description="Disordered" evidence="2">
    <location>
        <begin position="175"/>
        <end position="225"/>
    </location>
</feature>
<evidence type="ECO:0000313" key="4">
    <source>
        <dbReference type="Proteomes" id="UP000756132"/>
    </source>
</evidence>
<evidence type="ECO:0000256" key="1">
    <source>
        <dbReference type="SAM" id="Coils"/>
    </source>
</evidence>
<dbReference type="EMBL" id="CP090163">
    <property type="protein sequence ID" value="UJO10855.1"/>
    <property type="molecule type" value="Genomic_DNA"/>
</dbReference>
<feature type="compositionally biased region" description="Basic and acidic residues" evidence="2">
    <location>
        <begin position="627"/>
        <end position="638"/>
    </location>
</feature>
<evidence type="ECO:0000256" key="2">
    <source>
        <dbReference type="SAM" id="MobiDB-lite"/>
    </source>
</evidence>
<feature type="compositionally biased region" description="Polar residues" evidence="2">
    <location>
        <begin position="34"/>
        <end position="55"/>
    </location>
</feature>
<protein>
    <submittedName>
        <fullName evidence="3">Uncharacterized protein</fullName>
    </submittedName>
</protein>
<dbReference type="PANTHER" id="PTHR38701">
    <property type="entry name" value="CHROMOSOME 8, WHOLE GENOME SHOTGUN SEQUENCE"/>
    <property type="match status" value="1"/>
</dbReference>
<accession>A0A9Q8L4Q7</accession>
<feature type="region of interest" description="Disordered" evidence="2">
    <location>
        <begin position="255"/>
        <end position="379"/>
    </location>
</feature>
<dbReference type="GeneID" id="71980492"/>
<dbReference type="KEGG" id="ffu:CLAFUR5_00614"/>
<feature type="compositionally biased region" description="Basic and acidic residues" evidence="2">
    <location>
        <begin position="518"/>
        <end position="529"/>
    </location>
</feature>
<feature type="compositionally biased region" description="Polar residues" evidence="2">
    <location>
        <begin position="112"/>
        <end position="128"/>
    </location>
</feature>
<feature type="compositionally biased region" description="Polar residues" evidence="2">
    <location>
        <begin position="1"/>
        <end position="10"/>
    </location>
</feature>
<feature type="compositionally biased region" description="Basic and acidic residues" evidence="2">
    <location>
        <begin position="175"/>
        <end position="193"/>
    </location>
</feature>
<evidence type="ECO:0000313" key="3">
    <source>
        <dbReference type="EMBL" id="UJO10855.1"/>
    </source>
</evidence>
<keyword evidence="1" id="KW-0175">Coiled coil</keyword>
<feature type="region of interest" description="Disordered" evidence="2">
    <location>
        <begin position="466"/>
        <end position="529"/>
    </location>
</feature>
<feature type="region of interest" description="Disordered" evidence="2">
    <location>
        <begin position="621"/>
        <end position="660"/>
    </location>
</feature>
<keyword evidence="4" id="KW-1185">Reference proteome</keyword>
<feature type="compositionally biased region" description="Acidic residues" evidence="2">
    <location>
        <begin position="492"/>
        <end position="503"/>
    </location>
</feature>
<dbReference type="OMA" id="EYSVHVN"/>
<gene>
    <name evidence="3" type="ORF">CLAFUR5_00614</name>
</gene>
<dbReference type="PANTHER" id="PTHR38701:SF1">
    <property type="entry name" value="UP-REGULATED DURING SEPTATION PROTEIN 1 DOMAIN-CONTAINING PROTEIN"/>
    <property type="match status" value="1"/>
</dbReference>
<proteinExistence type="predicted"/>
<name>A0A9Q8L4Q7_PASFU</name>
<feature type="compositionally biased region" description="Polar residues" evidence="2">
    <location>
        <begin position="328"/>
        <end position="340"/>
    </location>
</feature>
<feature type="coiled-coil region" evidence="1">
    <location>
        <begin position="424"/>
        <end position="451"/>
    </location>
</feature>
<dbReference type="OrthoDB" id="2555519at2759"/>
<organism evidence="3 4">
    <name type="scientific">Passalora fulva</name>
    <name type="common">Tomato leaf mold</name>
    <name type="synonym">Cladosporium fulvum</name>
    <dbReference type="NCBI Taxonomy" id="5499"/>
    <lineage>
        <taxon>Eukaryota</taxon>
        <taxon>Fungi</taxon>
        <taxon>Dikarya</taxon>
        <taxon>Ascomycota</taxon>
        <taxon>Pezizomycotina</taxon>
        <taxon>Dothideomycetes</taxon>
        <taxon>Dothideomycetidae</taxon>
        <taxon>Mycosphaerellales</taxon>
        <taxon>Mycosphaerellaceae</taxon>
        <taxon>Fulvia</taxon>
    </lineage>
</organism>
<sequence length="660" mass="71337">MSSSDRTTNRPLKPTLASARTARTPLLTPRVAGNATSTPSSRQAAPRLPTTNRTPVTPRAKPQEESSSTATLNVTPRSSSRKSRGSIQTPPSQEDLLNDTKPRSTLGLEVSSGRSSATSGVGQSQGYAHNTLRPGRPKTTVIDSAARSPQLFRSPAQSDLDSAVAKDSIEARFFHASDARRQEPVQKRPEPKKAPSFFYADGKADKPATAARAPSPVLSAVSEKRLSGPWTRLEAPLQLSKSPPMLSPSLSSMTGASPYFAAAAPPRGQLRSPSPSKEHIHLSYRKGASQIFGTRPPVSPTVPAHIPQHAESEVPRRPSLGPLHRKSTSLSSIDSGNSQQSRRRSATGIDSAPATSPLTLELKTARPPRLASPAADLPTIDTSLASPGLLTSPPQSLLSPTKNASELAADARRERKVLDLEISNSSLLAINASLEREMRRQRAELKRFRRLSRAGRFSLAASDTRLSDALSTPGEEGYEDDEFGQTSRLADGQDEMSESDEEGSLMSGSEPLSPDAQATKEQDRLAKDEKRLRVDLERHKELLLQSQSMNQSLKRCMFATEEMIREGRKALQYNVRVSDVKLGGRILSGHDDEEIEVDEEGGDDIESAKGLFDVWRGVGRLEGSEGSGDRDSGIEVDKPLGYARPSTMNDPTDLGRPPER</sequence>